<gene>
    <name evidence="1" type="ORF">MYAER_1032</name>
</gene>
<dbReference type="HOGENOM" id="CLU_149829_1_0_3"/>
<dbReference type="CDD" id="cd16382">
    <property type="entry name" value="XisI-like"/>
    <property type="match status" value="1"/>
</dbReference>
<evidence type="ECO:0000313" key="2">
    <source>
        <dbReference type="Proteomes" id="UP000034103"/>
    </source>
</evidence>
<dbReference type="GeneID" id="66707774"/>
<accession>A0A0F6RK03</accession>
<dbReference type="InterPro" id="IPR014968">
    <property type="entry name" value="XisI"/>
</dbReference>
<name>A0A0F6RK03_MICAE</name>
<dbReference type="EMBL" id="CP011304">
    <property type="protein sequence ID" value="AKE63390.1"/>
    <property type="molecule type" value="Genomic_DNA"/>
</dbReference>
<proteinExistence type="predicted"/>
<protein>
    <recommendedName>
        <fullName evidence="3">FdxN element excision controlling factor protein</fullName>
    </recommendedName>
</protein>
<dbReference type="Proteomes" id="UP000034103">
    <property type="component" value="Chromosome"/>
</dbReference>
<evidence type="ECO:0000313" key="1">
    <source>
        <dbReference type="EMBL" id="AKE63390.1"/>
    </source>
</evidence>
<reference evidence="1 2" key="1">
    <citation type="journal article" date="2015" name="Genome Announc.">
        <title>Complete Genome Sequence of Microcystis aeruginosa NIES-2549, a Bloom-Forming Cyanobacterium from Lake Kasumigaura, Japan.</title>
        <authorList>
            <person name="Yamaguchi H."/>
            <person name="Suzuki S."/>
            <person name="Tanabe Y."/>
            <person name="Osana Y."/>
            <person name="Shimura Y."/>
            <person name="Ishida K."/>
            <person name="Kawachi M."/>
        </authorList>
    </citation>
    <scope>NUCLEOTIDE SEQUENCE [LARGE SCALE GENOMIC DNA]</scope>
    <source>
        <strain evidence="1 2">NIES-2549</strain>
    </source>
</reference>
<sequence length="111" mass="13026">MDKLNHYRKIIHQILVPYSQIIYNNADIQNRLAFDPQNDQYLVISEGWQQNQRYHDCLIHLEIINEKIWVQCDNTEDGITKELLSAGIAKEDIVLGFHEPKIRQYTGFAVA</sequence>
<dbReference type="Pfam" id="PF08869">
    <property type="entry name" value="XisI"/>
    <property type="match status" value="1"/>
</dbReference>
<organism evidence="1 2">
    <name type="scientific">Microcystis aeruginosa NIES-2549</name>
    <dbReference type="NCBI Taxonomy" id="1641812"/>
    <lineage>
        <taxon>Bacteria</taxon>
        <taxon>Bacillati</taxon>
        <taxon>Cyanobacteriota</taxon>
        <taxon>Cyanophyceae</taxon>
        <taxon>Oscillatoriophycideae</taxon>
        <taxon>Chroococcales</taxon>
        <taxon>Microcystaceae</taxon>
        <taxon>Microcystis</taxon>
    </lineage>
</organism>
<dbReference type="SUPFAM" id="SSF143847">
    <property type="entry name" value="XisI-like"/>
    <property type="match status" value="1"/>
</dbReference>
<dbReference type="RefSeq" id="WP_002762148.1">
    <property type="nucleotide sequence ID" value="NZ_CP011304.1"/>
</dbReference>
<dbReference type="AlphaFoldDB" id="A0A0F6RK03"/>
<dbReference type="InterPro" id="IPR035943">
    <property type="entry name" value="XisI-like_sf"/>
</dbReference>
<dbReference type="PATRIC" id="fig|1641812.3.peg.1069"/>
<dbReference type="Gene3D" id="3.30.310.110">
    <property type="entry name" value="XisI-like"/>
    <property type="match status" value="1"/>
</dbReference>
<evidence type="ECO:0008006" key="3">
    <source>
        <dbReference type="Google" id="ProtNLM"/>
    </source>
</evidence>